<accession>A0A6P1MGA6</accession>
<name>A0A6P1MGA6_9BACT</name>
<evidence type="ECO:0000313" key="4">
    <source>
        <dbReference type="Proteomes" id="UP000464954"/>
    </source>
</evidence>
<reference evidence="3 4" key="1">
    <citation type="submission" date="2020-01" db="EMBL/GenBank/DDBJ databases">
        <title>Ponticoccus aerotolerans gen. nov., sp. nov., an anaerobic bacterium and proposal of Ponticoccusceae fam. nov., Ponticoccusles ord. nov. and Ponticoccuse classis nov. in the phylum Kiritimatiellaeota.</title>
        <authorList>
            <person name="Zhou L.Y."/>
            <person name="Du Z.J."/>
        </authorList>
    </citation>
    <scope>NUCLEOTIDE SEQUENCE [LARGE SCALE GENOMIC DNA]</scope>
    <source>
        <strain evidence="3 4">S-5007</strain>
    </source>
</reference>
<gene>
    <name evidence="3" type="ORF">GT409_14650</name>
</gene>
<dbReference type="Pfam" id="PF20434">
    <property type="entry name" value="BD-FAE"/>
    <property type="match status" value="1"/>
</dbReference>
<feature type="domain" description="BD-FAE-like" evidence="2">
    <location>
        <begin position="32"/>
        <end position="223"/>
    </location>
</feature>
<dbReference type="Gene3D" id="3.40.50.1820">
    <property type="entry name" value="alpha/beta hydrolase"/>
    <property type="match status" value="1"/>
</dbReference>
<dbReference type="InterPro" id="IPR049492">
    <property type="entry name" value="BD-FAE-like_dom"/>
</dbReference>
<evidence type="ECO:0000313" key="3">
    <source>
        <dbReference type="EMBL" id="QHI70626.1"/>
    </source>
</evidence>
<dbReference type="Proteomes" id="UP000464954">
    <property type="component" value="Chromosome"/>
</dbReference>
<sequence length="271" mass="29794">MKNILFWKNERSDRSAEELMADNIPHLIPFVQKETGDPYSCVIVLPGGGYEGLSRQEANPVAGWLNGLGISAFVLHYSVAPVHHPKPYHDVRRAIQWVRAHAAEFNIDPKRIGVLGFSAGGHLAGSAATMWEDDSLAIGDELDSVSARPDLAVMCYPVVTANPGSCHEGSVVNLMGADPSEETRAMFSLEDRVTSGTPPVFLWHTADDEAVPVDNSFRMAQALGKNSVEYELHIFPEGRHGMGLCSVGDRRNAYLAYWCELCAQWLLRQGF</sequence>
<dbReference type="GO" id="GO:0016787">
    <property type="term" value="F:hydrolase activity"/>
    <property type="evidence" value="ECO:0007669"/>
    <property type="project" value="UniProtKB-KW"/>
</dbReference>
<dbReference type="EMBL" id="CP047593">
    <property type="protein sequence ID" value="QHI70626.1"/>
    <property type="molecule type" value="Genomic_DNA"/>
</dbReference>
<evidence type="ECO:0000256" key="1">
    <source>
        <dbReference type="ARBA" id="ARBA00022801"/>
    </source>
</evidence>
<proteinExistence type="predicted"/>
<evidence type="ECO:0000259" key="2">
    <source>
        <dbReference type="Pfam" id="PF20434"/>
    </source>
</evidence>
<keyword evidence="1 3" id="KW-0378">Hydrolase</keyword>
<keyword evidence="4" id="KW-1185">Reference proteome</keyword>
<dbReference type="InterPro" id="IPR029058">
    <property type="entry name" value="AB_hydrolase_fold"/>
</dbReference>
<dbReference type="SUPFAM" id="SSF53474">
    <property type="entry name" value="alpha/beta-Hydrolases"/>
    <property type="match status" value="1"/>
</dbReference>
<dbReference type="RefSeq" id="WP_160629800.1">
    <property type="nucleotide sequence ID" value="NZ_CP047593.1"/>
</dbReference>
<dbReference type="PANTHER" id="PTHR48081:SF6">
    <property type="entry name" value="PEPTIDASE S9 PROLYL OLIGOPEPTIDASE CATALYTIC DOMAIN-CONTAINING PROTEIN"/>
    <property type="match status" value="1"/>
</dbReference>
<dbReference type="InterPro" id="IPR050300">
    <property type="entry name" value="GDXG_lipolytic_enzyme"/>
</dbReference>
<dbReference type="PANTHER" id="PTHR48081">
    <property type="entry name" value="AB HYDROLASE SUPERFAMILY PROTEIN C4A8.06C"/>
    <property type="match status" value="1"/>
</dbReference>
<dbReference type="KEGG" id="taer:GT409_14650"/>
<protein>
    <submittedName>
        <fullName evidence="3">Alpha/beta hydrolase fold domain-containing protein</fullName>
    </submittedName>
</protein>
<organism evidence="3 4">
    <name type="scientific">Tichowtungia aerotolerans</name>
    <dbReference type="NCBI Taxonomy" id="2697043"/>
    <lineage>
        <taxon>Bacteria</taxon>
        <taxon>Pseudomonadati</taxon>
        <taxon>Kiritimatiellota</taxon>
        <taxon>Tichowtungiia</taxon>
        <taxon>Tichowtungiales</taxon>
        <taxon>Tichowtungiaceae</taxon>
        <taxon>Tichowtungia</taxon>
    </lineage>
</organism>
<dbReference type="AlphaFoldDB" id="A0A6P1MGA6"/>